<proteinExistence type="predicted"/>
<dbReference type="EMBL" id="FPHI01000026">
    <property type="protein sequence ID" value="SFV65012.1"/>
    <property type="molecule type" value="Genomic_DNA"/>
</dbReference>
<reference evidence="1" key="1">
    <citation type="submission" date="2016-10" db="EMBL/GenBank/DDBJ databases">
        <authorList>
            <person name="de Groot N.N."/>
        </authorList>
    </citation>
    <scope>NUCLEOTIDE SEQUENCE</scope>
</reference>
<accession>A0A1W1CH30</accession>
<dbReference type="AlphaFoldDB" id="A0A1W1CH30"/>
<evidence type="ECO:0000313" key="1">
    <source>
        <dbReference type="EMBL" id="SFV65012.1"/>
    </source>
</evidence>
<sequence length="108" mass="12924">MKDMVEYLQQKNIIFKSLKEIVPKELGSRKKVKLFVGVDLKGYYAHVMYLEKKSRVLYKEVGDLMILHEKVEKYIDSRIKKKYIIIKAPLCFKAKALLKEHKFRVFEQ</sequence>
<gene>
    <name evidence="1" type="ORF">MNB_SV-3-69</name>
</gene>
<organism evidence="1">
    <name type="scientific">hydrothermal vent metagenome</name>
    <dbReference type="NCBI Taxonomy" id="652676"/>
    <lineage>
        <taxon>unclassified sequences</taxon>
        <taxon>metagenomes</taxon>
        <taxon>ecological metagenomes</taxon>
    </lineage>
</organism>
<protein>
    <submittedName>
        <fullName evidence="1">Uncharacterized protein</fullName>
    </submittedName>
</protein>
<name>A0A1W1CH30_9ZZZZ</name>